<dbReference type="EMBL" id="MT711976">
    <property type="protein sequence ID" value="QMP84267.1"/>
    <property type="molecule type" value="Genomic_DNA"/>
</dbReference>
<organism evidence="2 3">
    <name type="scientific">Streptomyces phage Coruscant</name>
    <dbReference type="NCBI Taxonomy" id="2739834"/>
    <lineage>
        <taxon>Viruses</taxon>
        <taxon>Duplodnaviria</taxon>
        <taxon>Heunggongvirae</taxon>
        <taxon>Uroviricota</taxon>
        <taxon>Caudoviricetes</taxon>
        <taxon>Stanwilliamsviridae</taxon>
        <taxon>Boydwoodruffvirinae</taxon>
        <taxon>Coruscantvirus</taxon>
        <taxon>Coruscantvirus coruscant</taxon>
    </lineage>
</organism>
<feature type="transmembrane region" description="Helical" evidence="1">
    <location>
        <begin position="12"/>
        <end position="31"/>
    </location>
</feature>
<accession>A0A7G4AW77</accession>
<proteinExistence type="predicted"/>
<dbReference type="Proteomes" id="UP000515922">
    <property type="component" value="Segment"/>
</dbReference>
<protein>
    <submittedName>
        <fullName evidence="2">Uncharacterized protein</fullName>
    </submittedName>
</protein>
<gene>
    <name evidence="2" type="ORF">HUN41_00161</name>
</gene>
<name>A0A7G4AW77_9CAUD</name>
<evidence type="ECO:0000313" key="2">
    <source>
        <dbReference type="EMBL" id="QMP84267.1"/>
    </source>
</evidence>
<sequence>MSKIKDDVELYIYTGLVVAALVGSAFVFADINHREEKCLEKGHHFVDNRCYKTIVLSEEQ</sequence>
<keyword evidence="3" id="KW-1185">Reference proteome</keyword>
<evidence type="ECO:0000313" key="3">
    <source>
        <dbReference type="Proteomes" id="UP000515922"/>
    </source>
</evidence>
<keyword evidence="1" id="KW-0812">Transmembrane</keyword>
<keyword evidence="1" id="KW-1133">Transmembrane helix</keyword>
<reference evidence="2 3" key="1">
    <citation type="submission" date="2020-07" db="EMBL/GenBank/DDBJ databases">
        <title>Streptomyces phage Genome sequencing and assembly.</title>
        <authorList>
            <person name="Sharma V."/>
            <person name="Hardy A."/>
            <person name="Frunzke J."/>
        </authorList>
    </citation>
    <scope>NUCLEOTIDE SEQUENCE [LARGE SCALE GENOMIC DNA]</scope>
</reference>
<keyword evidence="1" id="KW-0472">Membrane</keyword>
<evidence type="ECO:0000256" key="1">
    <source>
        <dbReference type="SAM" id="Phobius"/>
    </source>
</evidence>